<dbReference type="EMBL" id="CP143791">
    <property type="protein sequence ID" value="WVN91182.1"/>
    <property type="molecule type" value="Genomic_DNA"/>
</dbReference>
<name>A0A1E3IJE3_9TREE</name>
<feature type="region of interest" description="Disordered" evidence="1">
    <location>
        <begin position="26"/>
        <end position="111"/>
    </location>
</feature>
<dbReference type="OrthoDB" id="2575646at2759"/>
<proteinExistence type="predicted"/>
<dbReference type="KEGG" id="cdep:91090647"/>
<feature type="compositionally biased region" description="Basic and acidic residues" evidence="1">
    <location>
        <begin position="46"/>
        <end position="56"/>
    </location>
</feature>
<feature type="compositionally biased region" description="Polar residues" evidence="1">
    <location>
        <begin position="80"/>
        <end position="107"/>
    </location>
</feature>
<reference evidence="2" key="1">
    <citation type="submission" date="2016-06" db="EMBL/GenBank/DDBJ databases">
        <authorList>
            <person name="Cuomo C."/>
            <person name="Litvintseva A."/>
            <person name="Heitman J."/>
            <person name="Chen Y."/>
            <person name="Sun S."/>
            <person name="Springer D."/>
            <person name="Dromer F."/>
            <person name="Young S."/>
            <person name="Zeng Q."/>
            <person name="Chapman S."/>
            <person name="Gujja S."/>
            <person name="Saif S."/>
            <person name="Birren B."/>
        </authorList>
    </citation>
    <scope>NUCLEOTIDE SEQUENCE</scope>
    <source>
        <strain evidence="2">CBS 7841</strain>
    </source>
</reference>
<evidence type="ECO:0000313" key="3">
    <source>
        <dbReference type="Proteomes" id="UP000094043"/>
    </source>
</evidence>
<protein>
    <submittedName>
        <fullName evidence="2">Uncharacterized protein</fullName>
    </submittedName>
</protein>
<dbReference type="GeneID" id="91090647"/>
<sequence length="214" mass="23498">MPYVPPGSTQPQRLFTRVDTPVVATITEDLPTPHPSRTTSTLPDVDEIKYPPKDDSSSSEDTISSQLAAARLSPPYPSCVTDNSPPLLSHSQGRPSPATTSVHSLGDQSEEGVYDDIELAVHREHAEFRKDEEQKKGQARIKVVSAERRCNGGDDPLSLYSKALYAYTHKLFLTAKRSSLKADKRQTSFSQFGSKASGMEKAVQKKALARRLNS</sequence>
<evidence type="ECO:0000313" key="2">
    <source>
        <dbReference type="EMBL" id="WVN91182.1"/>
    </source>
</evidence>
<reference evidence="2" key="2">
    <citation type="journal article" date="2022" name="Elife">
        <title>Obligate sexual reproduction of a homothallic fungus closely related to the Cryptococcus pathogenic species complex.</title>
        <authorList>
            <person name="Passer A.R."/>
            <person name="Clancey S.A."/>
            <person name="Shea T."/>
            <person name="David-Palma M."/>
            <person name="Averette A.F."/>
            <person name="Boekhout T."/>
            <person name="Porcel B.M."/>
            <person name="Nowrousian M."/>
            <person name="Cuomo C.A."/>
            <person name="Sun S."/>
            <person name="Heitman J."/>
            <person name="Coelho M.A."/>
        </authorList>
    </citation>
    <scope>NUCLEOTIDE SEQUENCE</scope>
    <source>
        <strain evidence="2">CBS 7841</strain>
    </source>
</reference>
<reference evidence="2" key="3">
    <citation type="submission" date="2024-01" db="EMBL/GenBank/DDBJ databases">
        <authorList>
            <person name="Coelho M.A."/>
            <person name="David-Palma M."/>
            <person name="Shea T."/>
            <person name="Sun S."/>
            <person name="Cuomo C.A."/>
            <person name="Heitman J."/>
        </authorList>
    </citation>
    <scope>NUCLEOTIDE SEQUENCE</scope>
    <source>
        <strain evidence="2">CBS 7841</strain>
    </source>
</reference>
<gene>
    <name evidence="2" type="ORF">L203_106439</name>
</gene>
<evidence type="ECO:0000256" key="1">
    <source>
        <dbReference type="SAM" id="MobiDB-lite"/>
    </source>
</evidence>
<dbReference type="RefSeq" id="XP_066071882.1">
    <property type="nucleotide sequence ID" value="XM_066215785.1"/>
</dbReference>
<organism evidence="2 3">
    <name type="scientific">Cryptococcus depauperatus CBS 7841</name>
    <dbReference type="NCBI Taxonomy" id="1295531"/>
    <lineage>
        <taxon>Eukaryota</taxon>
        <taxon>Fungi</taxon>
        <taxon>Dikarya</taxon>
        <taxon>Basidiomycota</taxon>
        <taxon>Agaricomycotina</taxon>
        <taxon>Tremellomycetes</taxon>
        <taxon>Tremellales</taxon>
        <taxon>Cryptococcaceae</taxon>
        <taxon>Cryptococcus</taxon>
    </lineage>
</organism>
<keyword evidence="3" id="KW-1185">Reference proteome</keyword>
<feature type="region of interest" description="Disordered" evidence="1">
    <location>
        <begin position="184"/>
        <end position="214"/>
    </location>
</feature>
<dbReference type="Proteomes" id="UP000094043">
    <property type="component" value="Chromosome 8"/>
</dbReference>
<dbReference type="VEuPathDB" id="FungiDB:L203_02558"/>
<dbReference type="AlphaFoldDB" id="A0A1E3IJE3"/>
<accession>A0A1E3IJE3</accession>